<reference evidence="7" key="1">
    <citation type="submission" date="2021-03" db="EMBL/GenBank/DDBJ databases">
        <title>Draft genome sequence of rust myrtle Austropuccinia psidii MF-1, a brazilian biotype.</title>
        <authorList>
            <person name="Quecine M.C."/>
            <person name="Pachon D.M.R."/>
            <person name="Bonatelli M.L."/>
            <person name="Correr F.H."/>
            <person name="Franceschini L.M."/>
            <person name="Leite T.F."/>
            <person name="Margarido G.R.A."/>
            <person name="Almeida C.A."/>
            <person name="Ferrarezi J.A."/>
            <person name="Labate C.A."/>
        </authorList>
    </citation>
    <scope>NUCLEOTIDE SEQUENCE</scope>
    <source>
        <strain evidence="7">MF-1</strain>
    </source>
</reference>
<dbReference type="SMART" id="SM00326">
    <property type="entry name" value="SH3"/>
    <property type="match status" value="1"/>
</dbReference>
<feature type="compositionally biased region" description="Polar residues" evidence="4">
    <location>
        <begin position="1731"/>
        <end position="1749"/>
    </location>
</feature>
<dbReference type="GO" id="GO:0008104">
    <property type="term" value="P:intracellular protein localization"/>
    <property type="evidence" value="ECO:0007669"/>
    <property type="project" value="TreeGrafter"/>
</dbReference>
<dbReference type="Gene3D" id="3.10.20.90">
    <property type="entry name" value="Phosphatidylinositol 3-kinase Catalytic Subunit, Chain A, domain 1"/>
    <property type="match status" value="1"/>
</dbReference>
<protein>
    <recommendedName>
        <fullName evidence="9">SH3 domain-containing protein</fullName>
    </recommendedName>
</protein>
<feature type="region of interest" description="Disordered" evidence="4">
    <location>
        <begin position="1122"/>
        <end position="1145"/>
    </location>
</feature>
<evidence type="ECO:0000313" key="7">
    <source>
        <dbReference type="EMBL" id="MBW0495590.1"/>
    </source>
</evidence>
<dbReference type="InterPro" id="IPR029071">
    <property type="entry name" value="Ubiquitin-like_domsf"/>
</dbReference>
<feature type="compositionally biased region" description="Polar residues" evidence="4">
    <location>
        <begin position="1495"/>
        <end position="1506"/>
    </location>
</feature>
<dbReference type="CDD" id="cd17043">
    <property type="entry name" value="RA"/>
    <property type="match status" value="1"/>
</dbReference>
<feature type="compositionally biased region" description="Low complexity" evidence="4">
    <location>
        <begin position="150"/>
        <end position="164"/>
    </location>
</feature>
<feature type="compositionally biased region" description="Low complexity" evidence="4">
    <location>
        <begin position="402"/>
        <end position="412"/>
    </location>
</feature>
<feature type="compositionally biased region" description="Polar residues" evidence="4">
    <location>
        <begin position="413"/>
        <end position="424"/>
    </location>
</feature>
<dbReference type="GO" id="GO:0051286">
    <property type="term" value="C:cell tip"/>
    <property type="evidence" value="ECO:0007669"/>
    <property type="project" value="TreeGrafter"/>
</dbReference>
<dbReference type="EMBL" id="AVOT02013180">
    <property type="protein sequence ID" value="MBW0495590.1"/>
    <property type="molecule type" value="Genomic_DNA"/>
</dbReference>
<feature type="region of interest" description="Disordered" evidence="4">
    <location>
        <begin position="1485"/>
        <end position="1516"/>
    </location>
</feature>
<dbReference type="SMART" id="SM00314">
    <property type="entry name" value="RA"/>
    <property type="match status" value="1"/>
</dbReference>
<name>A0A9Q3D6M5_9BASI</name>
<evidence type="ECO:0000259" key="5">
    <source>
        <dbReference type="PROSITE" id="PS50002"/>
    </source>
</evidence>
<keyword evidence="8" id="KW-1185">Reference proteome</keyword>
<dbReference type="Pfam" id="PF00788">
    <property type="entry name" value="RA"/>
    <property type="match status" value="1"/>
</dbReference>
<feature type="domain" description="SH3" evidence="5">
    <location>
        <begin position="171"/>
        <end position="232"/>
    </location>
</feature>
<evidence type="ECO:0000256" key="3">
    <source>
        <dbReference type="SAM" id="Coils"/>
    </source>
</evidence>
<feature type="domain" description="Ras-associating" evidence="6">
    <location>
        <begin position="919"/>
        <end position="964"/>
    </location>
</feature>
<feature type="compositionally biased region" description="Low complexity" evidence="4">
    <location>
        <begin position="96"/>
        <end position="136"/>
    </location>
</feature>
<feature type="compositionally biased region" description="Basic and acidic residues" evidence="4">
    <location>
        <begin position="702"/>
        <end position="718"/>
    </location>
</feature>
<feature type="compositionally biased region" description="Polar residues" evidence="4">
    <location>
        <begin position="1678"/>
        <end position="1688"/>
    </location>
</feature>
<keyword evidence="3" id="KW-0175">Coiled coil</keyword>
<feature type="region of interest" description="Disordered" evidence="4">
    <location>
        <begin position="1"/>
        <end position="43"/>
    </location>
</feature>
<feature type="compositionally biased region" description="Polar residues" evidence="4">
    <location>
        <begin position="687"/>
        <end position="700"/>
    </location>
</feature>
<evidence type="ECO:0000256" key="1">
    <source>
        <dbReference type="ARBA" id="ARBA00022443"/>
    </source>
</evidence>
<feature type="compositionally biased region" description="Polar residues" evidence="4">
    <location>
        <begin position="600"/>
        <end position="615"/>
    </location>
</feature>
<feature type="compositionally biased region" description="Acidic residues" evidence="4">
    <location>
        <begin position="64"/>
        <end position="95"/>
    </location>
</feature>
<dbReference type="GO" id="GO:0015630">
    <property type="term" value="C:microtubule cytoskeleton"/>
    <property type="evidence" value="ECO:0007669"/>
    <property type="project" value="TreeGrafter"/>
</dbReference>
<dbReference type="GO" id="GO:0007165">
    <property type="term" value="P:signal transduction"/>
    <property type="evidence" value="ECO:0007669"/>
    <property type="project" value="InterPro"/>
</dbReference>
<organism evidence="7 8">
    <name type="scientific">Austropuccinia psidii MF-1</name>
    <dbReference type="NCBI Taxonomy" id="1389203"/>
    <lineage>
        <taxon>Eukaryota</taxon>
        <taxon>Fungi</taxon>
        <taxon>Dikarya</taxon>
        <taxon>Basidiomycota</taxon>
        <taxon>Pucciniomycotina</taxon>
        <taxon>Pucciniomycetes</taxon>
        <taxon>Pucciniales</taxon>
        <taxon>Sphaerophragmiaceae</taxon>
        <taxon>Austropuccinia</taxon>
    </lineage>
</organism>
<dbReference type="PANTHER" id="PTHR47775:SF1">
    <property type="entry name" value="BUD SITE SELECTION PROTEIN 14"/>
    <property type="match status" value="1"/>
</dbReference>
<dbReference type="PANTHER" id="PTHR47775">
    <property type="entry name" value="BUD SITE SELECTION PROTEIN 14"/>
    <property type="match status" value="1"/>
</dbReference>
<dbReference type="GO" id="GO:0030950">
    <property type="term" value="P:establishment or maintenance of actin cytoskeleton polarity"/>
    <property type="evidence" value="ECO:0007669"/>
    <property type="project" value="TreeGrafter"/>
</dbReference>
<feature type="compositionally biased region" description="Polar residues" evidence="4">
    <location>
        <begin position="1578"/>
        <end position="1590"/>
    </location>
</feature>
<keyword evidence="1 2" id="KW-0728">SH3 domain</keyword>
<feature type="compositionally biased region" description="Low complexity" evidence="4">
    <location>
        <begin position="1712"/>
        <end position="1727"/>
    </location>
</feature>
<dbReference type="PROSITE" id="PS50200">
    <property type="entry name" value="RA"/>
    <property type="match status" value="1"/>
</dbReference>
<feature type="compositionally biased region" description="Low complexity" evidence="4">
    <location>
        <begin position="437"/>
        <end position="501"/>
    </location>
</feature>
<feature type="region of interest" description="Disordered" evidence="4">
    <location>
        <begin position="1576"/>
        <end position="1600"/>
    </location>
</feature>
<feature type="region of interest" description="Disordered" evidence="4">
    <location>
        <begin position="270"/>
        <end position="519"/>
    </location>
</feature>
<feature type="compositionally biased region" description="Basic and acidic residues" evidence="4">
    <location>
        <begin position="1618"/>
        <end position="1627"/>
    </location>
</feature>
<feature type="compositionally biased region" description="Acidic residues" evidence="4">
    <location>
        <begin position="350"/>
        <end position="384"/>
    </location>
</feature>
<feature type="compositionally biased region" description="Basic and acidic residues" evidence="4">
    <location>
        <begin position="277"/>
        <end position="287"/>
    </location>
</feature>
<dbReference type="InterPro" id="IPR000159">
    <property type="entry name" value="RA_dom"/>
</dbReference>
<feature type="region of interest" description="Disordered" evidence="4">
    <location>
        <begin position="533"/>
        <end position="770"/>
    </location>
</feature>
<evidence type="ECO:0000259" key="6">
    <source>
        <dbReference type="PROSITE" id="PS50200"/>
    </source>
</evidence>
<feature type="compositionally biased region" description="Polar residues" evidence="4">
    <location>
        <begin position="1628"/>
        <end position="1646"/>
    </location>
</feature>
<dbReference type="Pfam" id="PF00018">
    <property type="entry name" value="SH3_1"/>
    <property type="match status" value="1"/>
</dbReference>
<feature type="compositionally biased region" description="Low complexity" evidence="4">
    <location>
        <begin position="754"/>
        <end position="767"/>
    </location>
</feature>
<feature type="compositionally biased region" description="Polar residues" evidence="4">
    <location>
        <begin position="573"/>
        <end position="590"/>
    </location>
</feature>
<feature type="region of interest" description="Disordered" evidence="4">
    <location>
        <begin position="1618"/>
        <end position="1765"/>
    </location>
</feature>
<dbReference type="Proteomes" id="UP000765509">
    <property type="component" value="Unassembled WGS sequence"/>
</dbReference>
<sequence>MISTSQANQHHQHHHHQQQQQQQQQFNSNNNKNQQRNQFNNNNNHNLKARLINNKSNHLIQSELDQDDDLDDDEDDDEDDDDQDEDDDDDEDDDLYINNSNQINYNNNLSNHHQQQHQQHQHQQQQQQQQQNLNNHHQNEVDDDTDRASDSSFSDSVSLSSTPSIPCSDDIDFTLVYALHTFLATVEGQASVVKGDQLTLLDDKNSYWWLIKVLKTQAIGYIPAENIETPYERLARLNKHRNVDLSSATQIDHEAGAISSLAQTRFAQRIPCAGDPVRSRSPQDRRKGPAPPPMIGPGNFSRPPVAPAPGTGKGKTVAFTAPTYFENSGNEWSEDGEGDSGDEQMLSGDDMGDGDWDGEGEYEEGEEGFEDEEEDSEDEDDDDDDHSHLISDGSTLYRQPSERSSSLESNNSTIKLNTPIDSQRQLQEQLAQEHKQQQLQQLQQQQQQQQQQHHQQQQQQQQQQQHQQQQQQYQQQLQQQLQQQQQQQLQQQYQPNQQAHQTSDHSSAPKGSLDETSKMASGWSKLRLVAKASADSLRGSNNSIKDDSRSQLGKGLSPVQRAQLDSSAPKDLNQLQQPSQQSDFPTTLASPISPPDRLSKSSSLERLPSVQSFELNPNAILETKKLTLTPDIARDNIDLSRSLNLSRQQSTSTLSADGTTSSNIKFEPSDPQVREEQEPHNSLDGHASQSIHSTDSNNGGSEEFKGIKRLPKKEESDNKKKKTGGLLSGFFGRKKDKKTKSDEESSSIAETDRPQTTSPTSPSDRSPNILQPLVQSDNLAAGTTPVAPQIRTKALDMFSTDAALKKQQVEAQEVMYRQYGISRQPMDIVNTTVFHSQMTNTTNKINNSTTAASTNTVASTTTAHLSSTHELSATLSPLSSAFSPVGSTIGTLSPPAGIRPGSLIGPSAIPGIDVPMLNVLRIFAGDNMDCDATFKTVLLSEHTTTKELIMQAMQRFRLASTQEDQALYYLTVKDVVSGEESKVDEHQMPLKVFELMNESLGQVGLSLPSVKRSSVGSISSVNSNLSLNPAISRLGMSDFSDDSAVKFYINRHPVESNEPSPLFSKLLGGLATIPPGRTNERSNSSLGHIKEAGSPSQMGSSDKTSDLVLVHEISPASRHLMVHDSDAPRGPNSPNSGGASNADHVPLALTSPSLRFAMRIQIFPSDLPDGLMFDPESNAIIPKSVLHHRGQRNMSNQTSTLLSPSFREKVMFFPRNINVSEAIEHTLEAFGIAEGVVDGGDDVEDKFSKRRSTSKVRYGLSIKTPNDLSDSQEIPVNLTSKVLDAYKIPPLFKSIDQLVKEARRRSLDHSFVLGSLQDLQPTDPIFILRRASPHYNIKRDSARSTQGSTGAIADDLSLVGSKKTVINSSTTRLTSQTHVSRPAISTKVSPAGNTAFESSANRILGAITDQKSFFQSVIRNSEDGLDLTLKDHTIIRSKKVNNVDQGFRYYYLDQNRVEFDISNLIESEWTPLSHYSQPVDQVDNQKLNRSPRRATLTSQNSISSFTEEGYSSAPESPLVGAQRLSPLNWNQDEANYDDEVAIEALREAHLSIDKDVSPIRWPRTQDLLALALEKERNNSLPDSSQLQQSRSPKDSDLGSPWLEGQICRILIKVKDLSGKPEDGHMKTETSQGVSNGVDQALKQVTDSDMVKNERAMLSTGEMTNEEVENEAADKNKQRQNSSQPSSGKGSTGFGYSKDVRSPQKTADAQLHSPGSSLSNSTIGSNSPLTPIMTTSPTGESTYTPISSATRGIGIDSRQSSHRFNPSSYHRDEFGLDIMMNLIQHSASMVEQVSHEKSLSLPQEDEGMVDGEIINSLDDEWLKELFKKESKIKPKIKQLDNKELLPSQKEKHKMNNKNISLKDKIQKIEIELDELLLNLIKTTTITTTSTSSSLTLT</sequence>
<proteinExistence type="predicted"/>
<dbReference type="InterPro" id="IPR001452">
    <property type="entry name" value="SH3_domain"/>
</dbReference>
<dbReference type="SUPFAM" id="SSF50044">
    <property type="entry name" value="SH3-domain"/>
    <property type="match status" value="1"/>
</dbReference>
<evidence type="ECO:0000313" key="8">
    <source>
        <dbReference type="Proteomes" id="UP000765509"/>
    </source>
</evidence>
<evidence type="ECO:0008006" key="9">
    <source>
        <dbReference type="Google" id="ProtNLM"/>
    </source>
</evidence>
<dbReference type="Gene3D" id="2.30.30.40">
    <property type="entry name" value="SH3 Domains"/>
    <property type="match status" value="1"/>
</dbReference>
<feature type="compositionally biased region" description="Low complexity" evidence="4">
    <location>
        <begin position="18"/>
        <end position="43"/>
    </location>
</feature>
<feature type="coiled-coil region" evidence="3">
    <location>
        <begin position="1850"/>
        <end position="1877"/>
    </location>
</feature>
<evidence type="ECO:0000256" key="4">
    <source>
        <dbReference type="SAM" id="MobiDB-lite"/>
    </source>
</evidence>
<feature type="region of interest" description="Disordered" evidence="4">
    <location>
        <begin position="1073"/>
        <end position="1104"/>
    </location>
</feature>
<dbReference type="PROSITE" id="PS50002">
    <property type="entry name" value="SH3"/>
    <property type="match status" value="1"/>
</dbReference>
<dbReference type="OrthoDB" id="196165at2759"/>
<evidence type="ECO:0000256" key="2">
    <source>
        <dbReference type="PROSITE-ProRule" id="PRU00192"/>
    </source>
</evidence>
<dbReference type="InterPro" id="IPR036028">
    <property type="entry name" value="SH3-like_dom_sf"/>
</dbReference>
<feature type="compositionally biased region" description="Basic and acidic residues" evidence="4">
    <location>
        <begin position="672"/>
        <end position="683"/>
    </location>
</feature>
<dbReference type="InterPro" id="IPR053039">
    <property type="entry name" value="Polarity_Bud-Selection_Reg"/>
</dbReference>
<dbReference type="SUPFAM" id="SSF54236">
    <property type="entry name" value="Ubiquitin-like"/>
    <property type="match status" value="1"/>
</dbReference>
<feature type="compositionally biased region" description="Low complexity" evidence="4">
    <location>
        <begin position="639"/>
        <end position="655"/>
    </location>
</feature>
<feature type="compositionally biased region" description="Acidic residues" evidence="4">
    <location>
        <begin position="332"/>
        <end position="342"/>
    </location>
</feature>
<gene>
    <name evidence="7" type="ORF">O181_035305</name>
</gene>
<accession>A0A9Q3D6M5</accession>
<comment type="caution">
    <text evidence="7">The sequence shown here is derived from an EMBL/GenBank/DDBJ whole genome shotgun (WGS) entry which is preliminary data.</text>
</comment>
<feature type="region of interest" description="Disordered" evidence="4">
    <location>
        <begin position="64"/>
        <end position="164"/>
    </location>
</feature>